<dbReference type="Proteomes" id="UP000246410">
    <property type="component" value="Unassembled WGS sequence"/>
</dbReference>
<gene>
    <name evidence="1" type="ORF">DFR69_104126</name>
</gene>
<reference evidence="1 2" key="1">
    <citation type="submission" date="2018-05" db="EMBL/GenBank/DDBJ databases">
        <title>Genomic Encyclopedia of Type Strains, Phase IV (KMG-IV): sequencing the most valuable type-strain genomes for metagenomic binning, comparative biology and taxonomic classification.</title>
        <authorList>
            <person name="Goeker M."/>
        </authorList>
    </citation>
    <scope>NUCLEOTIDE SEQUENCE [LARGE SCALE GENOMIC DNA]</scope>
    <source>
        <strain evidence="1 2">DSM 44717</strain>
    </source>
</reference>
<dbReference type="Pfam" id="PF17318">
    <property type="entry name" value="DUF5361"/>
    <property type="match status" value="1"/>
</dbReference>
<dbReference type="RefSeq" id="WP_146229267.1">
    <property type="nucleotide sequence ID" value="NZ_QGTL01000004.1"/>
</dbReference>
<sequence length="138" mass="15421">MARALGAEPGGILGLDALLEEHGEAIEFDLIALGLRRRMLGTAELGWAELRVIVKHLPTDSALHRAMYPEASRWQVAEHLLAEVADSLRWLMWARTDDGRRGRNRPEPIARPGLRSDREKVGTATELDQMNDFLGWSG</sequence>
<keyword evidence="2" id="KW-1185">Reference proteome</keyword>
<dbReference type="AlphaFoldDB" id="A0A317NND8"/>
<accession>A0A317NND8</accession>
<comment type="caution">
    <text evidence="1">The sequence shown here is derived from an EMBL/GenBank/DDBJ whole genome shotgun (WGS) entry which is preliminary data.</text>
</comment>
<organism evidence="1 2">
    <name type="scientific">Nocardia neocaledoniensis</name>
    <dbReference type="NCBI Taxonomy" id="236511"/>
    <lineage>
        <taxon>Bacteria</taxon>
        <taxon>Bacillati</taxon>
        <taxon>Actinomycetota</taxon>
        <taxon>Actinomycetes</taxon>
        <taxon>Mycobacteriales</taxon>
        <taxon>Nocardiaceae</taxon>
        <taxon>Nocardia</taxon>
    </lineage>
</organism>
<proteinExistence type="predicted"/>
<protein>
    <submittedName>
        <fullName evidence="1">Uncharacterized protein</fullName>
    </submittedName>
</protein>
<evidence type="ECO:0000313" key="1">
    <source>
        <dbReference type="EMBL" id="PWV76024.1"/>
    </source>
</evidence>
<name>A0A317NND8_9NOCA</name>
<dbReference type="InterPro" id="IPR035286">
    <property type="entry name" value="DUF5361"/>
</dbReference>
<dbReference type="EMBL" id="QGTL01000004">
    <property type="protein sequence ID" value="PWV76024.1"/>
    <property type="molecule type" value="Genomic_DNA"/>
</dbReference>
<evidence type="ECO:0000313" key="2">
    <source>
        <dbReference type="Proteomes" id="UP000246410"/>
    </source>
</evidence>